<keyword evidence="4 8" id="KW-0472">Membrane</keyword>
<evidence type="ECO:0000259" key="9">
    <source>
        <dbReference type="PROSITE" id="PS50111"/>
    </source>
</evidence>
<name>A0A9E4T7Y1_9GAMM</name>
<dbReference type="PANTHER" id="PTHR32089:SF119">
    <property type="entry name" value="METHYL-ACCEPTING CHEMOTAXIS PROTEIN CTPL"/>
    <property type="match status" value="1"/>
</dbReference>
<dbReference type="InterPro" id="IPR004089">
    <property type="entry name" value="MCPsignal_dom"/>
</dbReference>
<dbReference type="CDD" id="cd06225">
    <property type="entry name" value="HAMP"/>
    <property type="match status" value="1"/>
</dbReference>
<dbReference type="Pfam" id="PF00015">
    <property type="entry name" value="MCPsignal"/>
    <property type="match status" value="1"/>
</dbReference>
<protein>
    <submittedName>
        <fullName evidence="11">Methyl-accepting chemotaxis protein</fullName>
    </submittedName>
</protein>
<feature type="domain" description="HAMP" evidence="10">
    <location>
        <begin position="293"/>
        <end position="345"/>
    </location>
</feature>
<comment type="similarity">
    <text evidence="6">Belongs to the methyl-accepting chemotaxis (MCP) protein family.</text>
</comment>
<organism evidence="11 12">
    <name type="scientific">Candidatus Thiodiazotropha taylori</name>
    <dbReference type="NCBI Taxonomy" id="2792791"/>
    <lineage>
        <taxon>Bacteria</taxon>
        <taxon>Pseudomonadati</taxon>
        <taxon>Pseudomonadota</taxon>
        <taxon>Gammaproteobacteria</taxon>
        <taxon>Chromatiales</taxon>
        <taxon>Sedimenticolaceae</taxon>
        <taxon>Candidatus Thiodiazotropha</taxon>
    </lineage>
</organism>
<keyword evidence="2 8" id="KW-0812">Transmembrane</keyword>
<evidence type="ECO:0000313" key="12">
    <source>
        <dbReference type="Proteomes" id="UP000886667"/>
    </source>
</evidence>
<dbReference type="CDD" id="cd11386">
    <property type="entry name" value="MCP_signal"/>
    <property type="match status" value="1"/>
</dbReference>
<dbReference type="PROSITE" id="PS50111">
    <property type="entry name" value="CHEMOTAXIS_TRANSDUC_2"/>
    <property type="match status" value="1"/>
</dbReference>
<feature type="domain" description="Methyl-accepting transducer" evidence="9">
    <location>
        <begin position="350"/>
        <end position="586"/>
    </location>
</feature>
<dbReference type="PANTHER" id="PTHR32089">
    <property type="entry name" value="METHYL-ACCEPTING CHEMOTAXIS PROTEIN MCPB"/>
    <property type="match status" value="1"/>
</dbReference>
<keyword evidence="3 8" id="KW-1133">Transmembrane helix</keyword>
<comment type="caution">
    <text evidence="11">The sequence shown here is derived from an EMBL/GenBank/DDBJ whole genome shotgun (WGS) entry which is preliminary data.</text>
</comment>
<evidence type="ECO:0000256" key="7">
    <source>
        <dbReference type="PROSITE-ProRule" id="PRU00284"/>
    </source>
</evidence>
<dbReference type="AlphaFoldDB" id="A0A9E4T7Y1"/>
<evidence type="ECO:0000256" key="5">
    <source>
        <dbReference type="ARBA" id="ARBA00023224"/>
    </source>
</evidence>
<dbReference type="Proteomes" id="UP000886667">
    <property type="component" value="Unassembled WGS sequence"/>
</dbReference>
<keyword evidence="5 7" id="KW-0807">Transducer</keyword>
<evidence type="ECO:0000256" key="6">
    <source>
        <dbReference type="ARBA" id="ARBA00029447"/>
    </source>
</evidence>
<evidence type="ECO:0000256" key="1">
    <source>
        <dbReference type="ARBA" id="ARBA00004141"/>
    </source>
</evidence>
<comment type="subcellular location">
    <subcellularLocation>
        <location evidence="1">Membrane</location>
        <topology evidence="1">Multi-pass membrane protein</topology>
    </subcellularLocation>
</comment>
<evidence type="ECO:0000256" key="3">
    <source>
        <dbReference type="ARBA" id="ARBA00022989"/>
    </source>
</evidence>
<dbReference type="FunFam" id="1.10.287.950:FF:000001">
    <property type="entry name" value="Methyl-accepting chemotaxis sensory transducer"/>
    <property type="match status" value="1"/>
</dbReference>
<gene>
    <name evidence="11" type="ORF">JAZ07_23920</name>
</gene>
<evidence type="ECO:0000256" key="4">
    <source>
        <dbReference type="ARBA" id="ARBA00023136"/>
    </source>
</evidence>
<dbReference type="GO" id="GO:0007165">
    <property type="term" value="P:signal transduction"/>
    <property type="evidence" value="ECO:0007669"/>
    <property type="project" value="UniProtKB-KW"/>
</dbReference>
<dbReference type="GO" id="GO:0006935">
    <property type="term" value="P:chemotaxis"/>
    <property type="evidence" value="ECO:0007669"/>
    <property type="project" value="UniProtKB-ARBA"/>
</dbReference>
<sequence>MTLLNRLSLKLRLTLVIGLATLIFTIVLFSLGQHLYEKKNSDYQMAYLAGLDDLWRAIGENERSTMAANFTSLTRNRKLSASLYRFSEEGVNDAVGPTATRLQAMGIADNVMIIAKDGRIGFTALDGVSQSPEVAKQAIATGKSVDGFELTADGRLVNLVAFPIYDRSDLVGVGVYEKGLDAVAEKIKAANGREIIFKTDSGKVAATTTDIYPDMVSPQGEQQSYQEIGWQESIQGVGSLPLLSTDGKLVGRMFSMEDITENAKSQQNLILISYTIAVVMLGLLMLGVMLYMKMALKPLDMGVQHMERIASGDLSQEITCNRNDEFKRLLGAMQKMNHDLSGLVGKVANTSESLVMTIDEVNNSSEKTNLAVTHQKQELDQLATSLSEMTASATHVSENIDHLASSATDSMTATEEGNRIVKKSVQSIGTLTEEIRKGSDVIQTLVDESQQIGVVLEVIKSIAEQTNLLALNAAIEAARAGEQGRGFAVVADEVRTLAGRTQDSTKEIEQIISALQAGVNEAVEVMAVSVSHAEESSQQATTIGETLDSVQQKIELINQLGSQVSAAANQQRATTEEMNQNIQRISKSADETSDQSNNTSSVVRDLKGLSNVLTEEMDRFKVS</sequence>
<accession>A0A9E4T7Y1</accession>
<reference evidence="11" key="1">
    <citation type="journal article" date="2021" name="Proc. Natl. Acad. Sci. U.S.A.">
        <title>Global biogeography of chemosynthetic symbionts reveals both localized and globally distributed symbiont groups. .</title>
        <authorList>
            <person name="Osvatic J.T."/>
            <person name="Wilkins L.G.E."/>
            <person name="Leibrecht L."/>
            <person name="Leray M."/>
            <person name="Zauner S."/>
            <person name="Polzin J."/>
            <person name="Camacho Y."/>
            <person name="Gros O."/>
            <person name="van Gils J.A."/>
            <person name="Eisen J.A."/>
            <person name="Petersen J.M."/>
            <person name="Yuen B."/>
        </authorList>
    </citation>
    <scope>NUCLEOTIDE SEQUENCE</scope>
    <source>
        <strain evidence="11">MAGclacostrist064TRANS</strain>
    </source>
</reference>
<dbReference type="EMBL" id="JAEPCM010000903">
    <property type="protein sequence ID" value="MCG7949396.1"/>
    <property type="molecule type" value="Genomic_DNA"/>
</dbReference>
<dbReference type="GO" id="GO:0016020">
    <property type="term" value="C:membrane"/>
    <property type="evidence" value="ECO:0007669"/>
    <property type="project" value="UniProtKB-SubCell"/>
</dbReference>
<feature type="transmembrane region" description="Helical" evidence="8">
    <location>
        <begin position="12"/>
        <end position="31"/>
    </location>
</feature>
<feature type="transmembrane region" description="Helical" evidence="8">
    <location>
        <begin position="269"/>
        <end position="291"/>
    </location>
</feature>
<evidence type="ECO:0000259" key="10">
    <source>
        <dbReference type="PROSITE" id="PS50885"/>
    </source>
</evidence>
<dbReference type="InterPro" id="IPR003660">
    <property type="entry name" value="HAMP_dom"/>
</dbReference>
<dbReference type="PROSITE" id="PS50885">
    <property type="entry name" value="HAMP"/>
    <property type="match status" value="1"/>
</dbReference>
<dbReference type="Pfam" id="PF00672">
    <property type="entry name" value="HAMP"/>
    <property type="match status" value="1"/>
</dbReference>
<evidence type="ECO:0000313" key="11">
    <source>
        <dbReference type="EMBL" id="MCG7949396.1"/>
    </source>
</evidence>
<dbReference type="SMART" id="SM00304">
    <property type="entry name" value="HAMP"/>
    <property type="match status" value="1"/>
</dbReference>
<dbReference type="SMART" id="SM00283">
    <property type="entry name" value="MA"/>
    <property type="match status" value="1"/>
</dbReference>
<dbReference type="Gene3D" id="1.10.287.950">
    <property type="entry name" value="Methyl-accepting chemotaxis protein"/>
    <property type="match status" value="1"/>
</dbReference>
<proteinExistence type="inferred from homology"/>
<dbReference type="SUPFAM" id="SSF58104">
    <property type="entry name" value="Methyl-accepting chemotaxis protein (MCP) signaling domain"/>
    <property type="match status" value="1"/>
</dbReference>
<evidence type="ECO:0000256" key="8">
    <source>
        <dbReference type="SAM" id="Phobius"/>
    </source>
</evidence>
<evidence type="ECO:0000256" key="2">
    <source>
        <dbReference type="ARBA" id="ARBA00022692"/>
    </source>
</evidence>